<comment type="caution">
    <text evidence="11">The sequence shown here is derived from an EMBL/GenBank/DDBJ whole genome shotgun (WGS) entry which is preliminary data.</text>
</comment>
<keyword evidence="3 7" id="KW-0812">Transmembrane</keyword>
<dbReference type="GO" id="GO:0005886">
    <property type="term" value="C:plasma membrane"/>
    <property type="evidence" value="ECO:0007669"/>
    <property type="project" value="UniProtKB-SubCell"/>
</dbReference>
<evidence type="ECO:0000256" key="1">
    <source>
        <dbReference type="ARBA" id="ARBA00004651"/>
    </source>
</evidence>
<protein>
    <submittedName>
        <fullName evidence="11">Uncharacterized protein</fullName>
    </submittedName>
</protein>
<dbReference type="AlphaFoldDB" id="A0A420EGQ9"/>
<accession>A0A420EGQ9</accession>
<reference evidence="11 12" key="1">
    <citation type="submission" date="2018-09" db="EMBL/GenBank/DDBJ databases">
        <authorList>
            <person name="Wang Z."/>
        </authorList>
    </citation>
    <scope>NUCLEOTIDE SEQUENCE [LARGE SCALE GENOMIC DNA]</scope>
    <source>
        <strain evidence="11 12">ALS 81</strain>
    </source>
</reference>
<evidence type="ECO:0000256" key="8">
    <source>
        <dbReference type="SAM" id="SignalP"/>
    </source>
</evidence>
<organism evidence="11 12">
    <name type="scientific">Alginatibacterium sediminis</name>
    <dbReference type="NCBI Taxonomy" id="2164068"/>
    <lineage>
        <taxon>Bacteria</taxon>
        <taxon>Pseudomonadati</taxon>
        <taxon>Pseudomonadota</taxon>
        <taxon>Gammaproteobacteria</taxon>
        <taxon>Alteromonadales</taxon>
        <taxon>Alteromonadaceae</taxon>
        <taxon>Alginatibacterium</taxon>
    </lineage>
</organism>
<dbReference type="PANTHER" id="PTHR30509:SF8">
    <property type="entry name" value="INNER MEMBRANE PROTEIN YCCS"/>
    <property type="match status" value="1"/>
</dbReference>
<evidence type="ECO:0000313" key="11">
    <source>
        <dbReference type="EMBL" id="RKF19857.1"/>
    </source>
</evidence>
<sequence>MQWGIAAKAALLVAVILLATQLFANQAGVDNLHLALSSCLGVIAAGLSENNDFYQRRWQTLLLQTFCFALASLSVTLLFPYPTLFYIGLVGSSYLFVMLGNKGLKYATIGFCSLIIAVYTMFGYSDFENPWLQPLYLILGSFAYLLLSFIWDSLVPAQSLNQSLRSLYGTLARYQLRKARLFDKQWHGASLNHELALLDKAIAEQLATVRQLLYVQQRRGKLAKQSEQQSSFLRAQLLHERMGSSHFSFLAPDPNTDVQLDQQVKQLLVNTARHLNQISSQPLQDNDRKALEEQLTEINQYLEHKNLESLHGYQFLSQNMSILIELMAAKPTFPEQHTEFTPLNKLGTKQWLRMLVDFKKPASHHSMRMAALMGIGYAAVAYYPGQESFWLLLTILLLLKPDYSQTKQRLAERVIGTLVGAVLASVLAIFDPQHWFILCLFPIFAWLFFLFFKASYGLSVVFITLFVSLSLQLNPIAFSEGLVVRIVATLIGAFLVAFTARFVLSHWQKEKSLGLSQNVLISYRVYLFETLSHYTSEHQSEERRFRYARFNARQSFAVFLDHIEKMKREPSTKQGNITGLYLLSGHFNSLNAHVSALAVHRSVVGDQSSMALINDISEQFSNCFVQLEDQLLLQAIDRPKDLAAAALIRKQLRQLLPKLHLQQQVLIYQLELIVTDLEALNQHFYRHSL</sequence>
<keyword evidence="4 7" id="KW-1133">Transmembrane helix</keyword>
<feature type="transmembrane region" description="Helical" evidence="7">
    <location>
        <begin position="136"/>
        <end position="155"/>
    </location>
</feature>
<dbReference type="Pfam" id="PF12805">
    <property type="entry name" value="FUSC-like"/>
    <property type="match status" value="1"/>
</dbReference>
<proteinExistence type="inferred from homology"/>
<keyword evidence="12" id="KW-1185">Reference proteome</keyword>
<evidence type="ECO:0000256" key="7">
    <source>
        <dbReference type="SAM" id="Phobius"/>
    </source>
</evidence>
<evidence type="ECO:0000256" key="4">
    <source>
        <dbReference type="ARBA" id="ARBA00022989"/>
    </source>
</evidence>
<name>A0A420EGQ9_9ALTE</name>
<feature type="signal peptide" evidence="8">
    <location>
        <begin position="1"/>
        <end position="24"/>
    </location>
</feature>
<feature type="transmembrane region" description="Helical" evidence="7">
    <location>
        <begin position="410"/>
        <end position="429"/>
    </location>
</feature>
<evidence type="ECO:0000313" key="12">
    <source>
        <dbReference type="Proteomes" id="UP000286482"/>
    </source>
</evidence>
<dbReference type="InterPro" id="IPR049453">
    <property type="entry name" value="Memb_transporter_dom"/>
</dbReference>
<evidence type="ECO:0000256" key="5">
    <source>
        <dbReference type="ARBA" id="ARBA00023136"/>
    </source>
</evidence>
<dbReference type="PANTHER" id="PTHR30509">
    <property type="entry name" value="P-HYDROXYBENZOIC ACID EFFLUX PUMP SUBUNIT-RELATED"/>
    <property type="match status" value="1"/>
</dbReference>
<evidence type="ECO:0000256" key="2">
    <source>
        <dbReference type="ARBA" id="ARBA00022475"/>
    </source>
</evidence>
<evidence type="ECO:0000256" key="6">
    <source>
        <dbReference type="ARBA" id="ARBA00043993"/>
    </source>
</evidence>
<evidence type="ECO:0000256" key="3">
    <source>
        <dbReference type="ARBA" id="ARBA00022692"/>
    </source>
</evidence>
<comment type="similarity">
    <text evidence="6">Belongs to the YccS/YhfK family.</text>
</comment>
<gene>
    <name evidence="11" type="ORF">DBZ36_05200</name>
</gene>
<feature type="domain" description="Integral membrane bound transporter" evidence="10">
    <location>
        <begin position="377"/>
        <end position="497"/>
    </location>
</feature>
<dbReference type="Proteomes" id="UP000286482">
    <property type="component" value="Unassembled WGS sequence"/>
</dbReference>
<keyword evidence="2" id="KW-1003">Cell membrane</keyword>
<feature type="chain" id="PRO_5019025529" evidence="8">
    <location>
        <begin position="25"/>
        <end position="689"/>
    </location>
</feature>
<dbReference type="EMBL" id="RAQO01000004">
    <property type="protein sequence ID" value="RKF19857.1"/>
    <property type="molecule type" value="Genomic_DNA"/>
</dbReference>
<dbReference type="Pfam" id="PF13515">
    <property type="entry name" value="FUSC_2"/>
    <property type="match status" value="1"/>
</dbReference>
<feature type="transmembrane region" description="Helical" evidence="7">
    <location>
        <begin position="106"/>
        <end position="124"/>
    </location>
</feature>
<dbReference type="InterPro" id="IPR032692">
    <property type="entry name" value="YccS_N"/>
</dbReference>
<feature type="domain" description="Integral membrane protein YccS N-terminal" evidence="9">
    <location>
        <begin position="61"/>
        <end position="312"/>
    </location>
</feature>
<feature type="transmembrane region" description="Helical" evidence="7">
    <location>
        <begin position="435"/>
        <end position="452"/>
    </location>
</feature>
<evidence type="ECO:0000259" key="9">
    <source>
        <dbReference type="Pfam" id="PF12805"/>
    </source>
</evidence>
<feature type="transmembrane region" description="Helical" evidence="7">
    <location>
        <begin position="483"/>
        <end position="504"/>
    </location>
</feature>
<keyword evidence="8" id="KW-0732">Signal</keyword>
<keyword evidence="5 7" id="KW-0472">Membrane</keyword>
<evidence type="ECO:0000259" key="10">
    <source>
        <dbReference type="Pfam" id="PF13515"/>
    </source>
</evidence>
<comment type="subcellular location">
    <subcellularLocation>
        <location evidence="1">Cell membrane</location>
        <topology evidence="1">Multi-pass membrane protein</topology>
    </subcellularLocation>
</comment>